<feature type="domain" description="Beta-lactamase-related" evidence="1">
    <location>
        <begin position="46"/>
        <end position="372"/>
    </location>
</feature>
<accession>A0ABN1MVS9</accession>
<dbReference type="EMBL" id="BAAAFI010000002">
    <property type="protein sequence ID" value="GAA0877410.1"/>
    <property type="molecule type" value="Genomic_DNA"/>
</dbReference>
<dbReference type="Pfam" id="PF00144">
    <property type="entry name" value="Beta-lactamase"/>
    <property type="match status" value="1"/>
</dbReference>
<evidence type="ECO:0000313" key="2">
    <source>
        <dbReference type="EMBL" id="GAA0877410.1"/>
    </source>
</evidence>
<dbReference type="Gene3D" id="3.40.710.10">
    <property type="entry name" value="DD-peptidase/beta-lactamase superfamily"/>
    <property type="match status" value="1"/>
</dbReference>
<dbReference type="InterPro" id="IPR050491">
    <property type="entry name" value="AmpC-like"/>
</dbReference>
<gene>
    <name evidence="2" type="ORF">GCM10009119_03780</name>
</gene>
<dbReference type="InterPro" id="IPR012338">
    <property type="entry name" value="Beta-lactam/transpept-like"/>
</dbReference>
<dbReference type="PANTHER" id="PTHR46825:SF9">
    <property type="entry name" value="BETA-LACTAMASE-RELATED DOMAIN-CONTAINING PROTEIN"/>
    <property type="match status" value="1"/>
</dbReference>
<sequence length="396" mass="43904">MNNQSYFSAAAKWIPGLLLLVLISCSDSDQDPIPPKDNTQQDIALIDDKVESFLTTHSLPGATLAISKNGKLVYQKAYGKSNTQTSTDMAINSQMRVASVSKTFTGVAIMLLVQDGKISLEDKVFGAGGILGTTYGTKAYSDRVKNVTVKNLLQMTTGGWVVNGNRDAIDYQQQISNEQFFHWMMDNATLNFEPGSQHWYINTNYFVAARIVEKISAKPFAQFMKERIFDPLEMKSTVYAKNGIAGKYPNEVTYYGLGGTKGYEYNFNIERRDGDGGLVTTAPDLLRFVGAIDNLAVRPDILVPQWFSEFVKGSSPNPQFGNGILSWNSVRAFYGALPGTRSSYMYHVNGMAVALIFNGNADYTANNYNAFAIAHENLLMDLLTKNLNVYKDIDQF</sequence>
<proteinExistence type="predicted"/>
<organism evidence="2 3">
    <name type="scientific">Algoriphagus jejuensis</name>
    <dbReference type="NCBI Taxonomy" id="419934"/>
    <lineage>
        <taxon>Bacteria</taxon>
        <taxon>Pseudomonadati</taxon>
        <taxon>Bacteroidota</taxon>
        <taxon>Cytophagia</taxon>
        <taxon>Cytophagales</taxon>
        <taxon>Cyclobacteriaceae</taxon>
        <taxon>Algoriphagus</taxon>
    </lineage>
</organism>
<keyword evidence="3" id="KW-1185">Reference proteome</keyword>
<protein>
    <recommendedName>
        <fullName evidence="1">Beta-lactamase-related domain-containing protein</fullName>
    </recommendedName>
</protein>
<evidence type="ECO:0000259" key="1">
    <source>
        <dbReference type="Pfam" id="PF00144"/>
    </source>
</evidence>
<comment type="caution">
    <text evidence="2">The sequence shown here is derived from an EMBL/GenBank/DDBJ whole genome shotgun (WGS) entry which is preliminary data.</text>
</comment>
<name>A0ABN1MVS9_9BACT</name>
<dbReference type="InterPro" id="IPR001466">
    <property type="entry name" value="Beta-lactam-related"/>
</dbReference>
<reference evidence="2 3" key="1">
    <citation type="journal article" date="2019" name="Int. J. Syst. Evol. Microbiol.">
        <title>The Global Catalogue of Microorganisms (GCM) 10K type strain sequencing project: providing services to taxonomists for standard genome sequencing and annotation.</title>
        <authorList>
            <consortium name="The Broad Institute Genomics Platform"/>
            <consortium name="The Broad Institute Genome Sequencing Center for Infectious Disease"/>
            <person name="Wu L."/>
            <person name="Ma J."/>
        </authorList>
    </citation>
    <scope>NUCLEOTIDE SEQUENCE [LARGE SCALE GENOMIC DNA]</scope>
    <source>
        <strain evidence="2 3">JCM 16112</strain>
    </source>
</reference>
<dbReference type="RefSeq" id="WP_343848107.1">
    <property type="nucleotide sequence ID" value="NZ_BAAAFI010000002.1"/>
</dbReference>
<evidence type="ECO:0000313" key="3">
    <source>
        <dbReference type="Proteomes" id="UP001500469"/>
    </source>
</evidence>
<dbReference type="Proteomes" id="UP001500469">
    <property type="component" value="Unassembled WGS sequence"/>
</dbReference>
<dbReference type="PANTHER" id="PTHR46825">
    <property type="entry name" value="D-ALANYL-D-ALANINE-CARBOXYPEPTIDASE/ENDOPEPTIDASE AMPH"/>
    <property type="match status" value="1"/>
</dbReference>
<dbReference type="SUPFAM" id="SSF56601">
    <property type="entry name" value="beta-lactamase/transpeptidase-like"/>
    <property type="match status" value="1"/>
</dbReference>